<name>Q236R3_TETTS</name>
<dbReference type="PROSITE" id="PS00108">
    <property type="entry name" value="PROTEIN_KINASE_ST"/>
    <property type="match status" value="1"/>
</dbReference>
<dbReference type="GeneID" id="7824256"/>
<feature type="region of interest" description="Disordered" evidence="1">
    <location>
        <begin position="442"/>
        <end position="466"/>
    </location>
</feature>
<proteinExistence type="predicted"/>
<dbReference type="STRING" id="312017.Q236R3"/>
<dbReference type="SMART" id="SM00220">
    <property type="entry name" value="S_TKc"/>
    <property type="match status" value="1"/>
</dbReference>
<dbReference type="SUPFAM" id="SSF56112">
    <property type="entry name" value="Protein kinase-like (PK-like)"/>
    <property type="match status" value="1"/>
</dbReference>
<dbReference type="HOGENOM" id="CLU_360391_0_0_1"/>
<dbReference type="InterPro" id="IPR000719">
    <property type="entry name" value="Prot_kinase_dom"/>
</dbReference>
<dbReference type="RefSeq" id="XP_001012682.1">
    <property type="nucleotide sequence ID" value="XM_001012682.1"/>
</dbReference>
<protein>
    <submittedName>
        <fullName evidence="3">Kinase domain protein</fullName>
    </submittedName>
</protein>
<dbReference type="AlphaFoldDB" id="Q236R3"/>
<dbReference type="EMBL" id="GG662749">
    <property type="protein sequence ID" value="EAR92437.1"/>
    <property type="molecule type" value="Genomic_DNA"/>
</dbReference>
<evidence type="ECO:0000259" key="2">
    <source>
        <dbReference type="PROSITE" id="PS50011"/>
    </source>
</evidence>
<organism evidence="3 4">
    <name type="scientific">Tetrahymena thermophila (strain SB210)</name>
    <dbReference type="NCBI Taxonomy" id="312017"/>
    <lineage>
        <taxon>Eukaryota</taxon>
        <taxon>Sar</taxon>
        <taxon>Alveolata</taxon>
        <taxon>Ciliophora</taxon>
        <taxon>Intramacronucleata</taxon>
        <taxon>Oligohymenophorea</taxon>
        <taxon>Hymenostomatida</taxon>
        <taxon>Tetrahymenina</taxon>
        <taxon>Tetrahymenidae</taxon>
        <taxon>Tetrahymena</taxon>
    </lineage>
</organism>
<keyword evidence="3" id="KW-0808">Transferase</keyword>
<dbReference type="eggNOG" id="KOG0198">
    <property type="taxonomic scope" value="Eukaryota"/>
</dbReference>
<dbReference type="GO" id="GO:0005524">
    <property type="term" value="F:ATP binding"/>
    <property type="evidence" value="ECO:0007669"/>
    <property type="project" value="InterPro"/>
</dbReference>
<dbReference type="InterPro" id="IPR008271">
    <property type="entry name" value="Ser/Thr_kinase_AS"/>
</dbReference>
<dbReference type="PROSITE" id="PS50011">
    <property type="entry name" value="PROTEIN_KINASE_DOM"/>
    <property type="match status" value="1"/>
</dbReference>
<dbReference type="InParanoid" id="Q236R3"/>
<dbReference type="InterPro" id="IPR011009">
    <property type="entry name" value="Kinase-like_dom_sf"/>
</dbReference>
<feature type="domain" description="Protein kinase" evidence="2">
    <location>
        <begin position="358"/>
        <end position="771"/>
    </location>
</feature>
<feature type="compositionally biased region" description="Basic and acidic residues" evidence="1">
    <location>
        <begin position="1"/>
        <end position="10"/>
    </location>
</feature>
<feature type="compositionally biased region" description="Basic and acidic residues" evidence="1">
    <location>
        <begin position="202"/>
        <end position="211"/>
    </location>
</feature>
<evidence type="ECO:0000313" key="3">
    <source>
        <dbReference type="EMBL" id="EAR92437.1"/>
    </source>
</evidence>
<feature type="region of interest" description="Disordered" evidence="1">
    <location>
        <begin position="73"/>
        <end position="114"/>
    </location>
</feature>
<reference evidence="4" key="1">
    <citation type="journal article" date="2006" name="PLoS Biol.">
        <title>Macronuclear genome sequence of the ciliate Tetrahymena thermophila, a model eukaryote.</title>
        <authorList>
            <person name="Eisen J.A."/>
            <person name="Coyne R.S."/>
            <person name="Wu M."/>
            <person name="Wu D."/>
            <person name="Thiagarajan M."/>
            <person name="Wortman J.R."/>
            <person name="Badger J.H."/>
            <person name="Ren Q."/>
            <person name="Amedeo P."/>
            <person name="Jones K.M."/>
            <person name="Tallon L.J."/>
            <person name="Delcher A.L."/>
            <person name="Salzberg S.L."/>
            <person name="Silva J.C."/>
            <person name="Haas B.J."/>
            <person name="Majoros W.H."/>
            <person name="Farzad M."/>
            <person name="Carlton J.M."/>
            <person name="Smith R.K. Jr."/>
            <person name="Garg J."/>
            <person name="Pearlman R.E."/>
            <person name="Karrer K.M."/>
            <person name="Sun L."/>
            <person name="Manning G."/>
            <person name="Elde N.C."/>
            <person name="Turkewitz A.P."/>
            <person name="Asai D.J."/>
            <person name="Wilkes D.E."/>
            <person name="Wang Y."/>
            <person name="Cai H."/>
            <person name="Collins K."/>
            <person name="Stewart B.A."/>
            <person name="Lee S.R."/>
            <person name="Wilamowska K."/>
            <person name="Weinberg Z."/>
            <person name="Ruzzo W.L."/>
            <person name="Wloga D."/>
            <person name="Gaertig J."/>
            <person name="Frankel J."/>
            <person name="Tsao C.-C."/>
            <person name="Gorovsky M.A."/>
            <person name="Keeling P.J."/>
            <person name="Waller R.F."/>
            <person name="Patron N.J."/>
            <person name="Cherry J.M."/>
            <person name="Stover N.A."/>
            <person name="Krieger C.J."/>
            <person name="del Toro C."/>
            <person name="Ryder H.F."/>
            <person name="Williamson S.C."/>
            <person name="Barbeau R.A."/>
            <person name="Hamilton E.P."/>
            <person name="Orias E."/>
        </authorList>
    </citation>
    <scope>NUCLEOTIDE SEQUENCE [LARGE SCALE GENOMIC DNA]</scope>
    <source>
        <strain evidence="4">SB210</strain>
    </source>
</reference>
<keyword evidence="4" id="KW-1185">Reference proteome</keyword>
<evidence type="ECO:0000256" key="1">
    <source>
        <dbReference type="SAM" id="MobiDB-lite"/>
    </source>
</evidence>
<dbReference type="GO" id="GO:0004672">
    <property type="term" value="F:protein kinase activity"/>
    <property type="evidence" value="ECO:0007669"/>
    <property type="project" value="InterPro"/>
</dbReference>
<gene>
    <name evidence="3" type="ORF">TTHERM_00085350</name>
</gene>
<evidence type="ECO:0000313" key="4">
    <source>
        <dbReference type="Proteomes" id="UP000009168"/>
    </source>
</evidence>
<dbReference type="Proteomes" id="UP000009168">
    <property type="component" value="Unassembled WGS sequence"/>
</dbReference>
<dbReference type="KEGG" id="tet:TTHERM_00085350"/>
<feature type="region of interest" description="Disordered" evidence="1">
    <location>
        <begin position="1"/>
        <end position="25"/>
    </location>
</feature>
<accession>Q236R3</accession>
<dbReference type="Gene3D" id="1.10.510.10">
    <property type="entry name" value="Transferase(Phosphotransferase) domain 1"/>
    <property type="match status" value="1"/>
</dbReference>
<sequence>MSKQRSRERIQQNNQESKSNERINSLKKEFSQIQQNRQFNVQLAALSNIMKQVDHAYWDKCFSKKQMKEWEQIKSKSSRSTSPQTASISLIKSKRSEKSKEPIKSNKVVQQRQRSFSLIKPQSQGQHYLISKESKTLTDIQPIRRSFQEIPNSQTLKKIPAKSDEENIDEMDVEQENYASISQKIIPEFKIGQITMKRSRKRSYDESENEKSSQQNSDYFSYQRDLLLSNKINSQQRSMQDIQNESMKTSLYITQNSFKWSQKLQQFTSTLRKGALQNFYQNSKNKIQQDSNNQIQNNTNSKAQNYTKSTSLEINIEQQNISQNLQLLQSAETFSDLSNIYSVQQKSIIDSNSSDQNFQYYCKLDSGSFGQVDLYLLEFENKIPSKQEIQKNEKQNGGSHRNIEQKDAYYKKSSTYFQSTENEIGDFERQVKQLELNQNTIQLKQQRSHESTKEDSNGNRLQNSKLVDTSINSDIQNTPIMNKIRAKAKQLSINKQYNYQQEQLILPVAGKMIKNFNEFVRELYIMQTVQFDMMPKLIGQDIDQRILYIELGLCSLYDLKQDSLKRGYKLDDHFTFSILVNIIQAIESMLSNYNDSKQKSQPLFHSDIKPQNIVLTIKKNKQTNQSEIKLMLIDFGGASFELEDYWSYYTPAFVSPYLWERLVNSKFKQDFLTWPEVRYAEVYAACRTVQYLMLEERHKDLFKKENCQIFIRQYEVSYPKTCKILEKVYQSIQDYKIFSDYKNVFNNQDFYSINQRIDFNQEKIFEISKFYQVIQNI</sequence>
<feature type="compositionally biased region" description="Basic and acidic residues" evidence="1">
    <location>
        <begin position="94"/>
        <end position="104"/>
    </location>
</feature>
<feature type="compositionally biased region" description="Basic and acidic residues" evidence="1">
    <location>
        <begin position="447"/>
        <end position="457"/>
    </location>
</feature>
<keyword evidence="3" id="KW-0418">Kinase</keyword>
<dbReference type="OrthoDB" id="326339at2759"/>
<feature type="compositionally biased region" description="Polar residues" evidence="1">
    <location>
        <begin position="78"/>
        <end position="90"/>
    </location>
</feature>
<feature type="region of interest" description="Disordered" evidence="1">
    <location>
        <begin position="197"/>
        <end position="217"/>
    </location>
</feature>